<dbReference type="EMBL" id="LVIE01000079">
    <property type="protein sequence ID" value="OHT25036.1"/>
    <property type="molecule type" value="Genomic_DNA"/>
</dbReference>
<keyword evidence="10" id="KW-1185">Reference proteome</keyword>
<evidence type="ECO:0000256" key="4">
    <source>
        <dbReference type="ARBA" id="ARBA00022649"/>
    </source>
</evidence>
<evidence type="ECO:0000256" key="3">
    <source>
        <dbReference type="ARBA" id="ARBA00022491"/>
    </source>
</evidence>
<sequence>MQFYLYQNRENSHSPYLLDIQSDLIDKLNTRLVIPLFDRNLVRHALPVRLNPTLLVEGRPYVLMTHQMASVPHSLLGKMVADFTDQRDDIKKAIDLLIDGF</sequence>
<evidence type="ECO:0000256" key="2">
    <source>
        <dbReference type="ARBA" id="ARBA00015075"/>
    </source>
</evidence>
<dbReference type="Pfam" id="PF01845">
    <property type="entry name" value="CcdB"/>
    <property type="match status" value="1"/>
</dbReference>
<evidence type="ECO:0000256" key="5">
    <source>
        <dbReference type="ARBA" id="ARBA00023015"/>
    </source>
</evidence>
<dbReference type="RefSeq" id="WP_070926030.1">
    <property type="nucleotide sequence ID" value="NZ_JBALHY010000002.1"/>
</dbReference>
<reference evidence="9 10" key="1">
    <citation type="submission" date="2016-03" db="EMBL/GenBank/DDBJ databases">
        <title>Genome sequence of Providencia stuartii strain, isolated from the salivary glands of larval Lucilia sericata.</title>
        <authorList>
            <person name="Yuan Y."/>
            <person name="Zhang Y."/>
            <person name="Fu S."/>
            <person name="Crippen T.L."/>
            <person name="Visi D."/>
            <person name="Benbow M.E."/>
            <person name="Allen M."/>
            <person name="Tomberlin J.K."/>
            <person name="Sze S.-H."/>
            <person name="Tarone A.M."/>
        </authorList>
    </citation>
    <scope>NUCLEOTIDE SEQUENCE [LARGE SCALE GENOMIC DNA]</scope>
    <source>
        <strain evidence="9 10">Crippen</strain>
    </source>
</reference>
<comment type="caution">
    <text evidence="9">The sequence shown here is derived from an EMBL/GenBank/DDBJ whole genome shotgun (WGS) entry which is preliminary data.</text>
</comment>
<protein>
    <recommendedName>
        <fullName evidence="2">Toxin CcdB</fullName>
    </recommendedName>
    <alternativeName>
        <fullName evidence="8">Cytotoxic protein CcdB</fullName>
    </alternativeName>
    <alternativeName>
        <fullName evidence="7">Protein LetD</fullName>
    </alternativeName>
</protein>
<keyword evidence="6" id="KW-0804">Transcription</keyword>
<dbReference type="Proteomes" id="UP000179588">
    <property type="component" value="Unassembled WGS sequence"/>
</dbReference>
<evidence type="ECO:0000313" key="9">
    <source>
        <dbReference type="EMBL" id="OHT25036.1"/>
    </source>
</evidence>
<accession>A0A1S1HUI5</accession>
<dbReference type="InterPro" id="IPR011067">
    <property type="entry name" value="Plasmid_toxin/cell-grow_inhib"/>
</dbReference>
<comment type="similarity">
    <text evidence="1">Belongs to the CcdB toxin family.</text>
</comment>
<organism evidence="9 10">
    <name type="scientific">Providencia stuartii</name>
    <dbReference type="NCBI Taxonomy" id="588"/>
    <lineage>
        <taxon>Bacteria</taxon>
        <taxon>Pseudomonadati</taxon>
        <taxon>Pseudomonadota</taxon>
        <taxon>Gammaproteobacteria</taxon>
        <taxon>Enterobacterales</taxon>
        <taxon>Morganellaceae</taxon>
        <taxon>Providencia</taxon>
    </lineage>
</organism>
<dbReference type="GO" id="GO:0006276">
    <property type="term" value="P:plasmid maintenance"/>
    <property type="evidence" value="ECO:0007669"/>
    <property type="project" value="InterPro"/>
</dbReference>
<dbReference type="Gene3D" id="2.30.30.110">
    <property type="match status" value="1"/>
</dbReference>
<dbReference type="GO" id="GO:0008657">
    <property type="term" value="F:DNA topoisomerase type II (double strand cut, ATP-hydrolyzing) inhibitor activity"/>
    <property type="evidence" value="ECO:0007669"/>
    <property type="project" value="InterPro"/>
</dbReference>
<gene>
    <name evidence="9" type="ORF">A3Q29_15765</name>
</gene>
<evidence type="ECO:0000256" key="1">
    <source>
        <dbReference type="ARBA" id="ARBA00005230"/>
    </source>
</evidence>
<dbReference type="SUPFAM" id="SSF50118">
    <property type="entry name" value="Cell growth inhibitor/plasmid maintenance toxic component"/>
    <property type="match status" value="1"/>
</dbReference>
<keyword evidence="5" id="KW-0805">Transcription regulation</keyword>
<name>A0A1S1HUI5_PROST</name>
<dbReference type="InterPro" id="IPR002712">
    <property type="entry name" value="CcdB"/>
</dbReference>
<keyword evidence="3" id="KW-0678">Repressor</keyword>
<evidence type="ECO:0000256" key="6">
    <source>
        <dbReference type="ARBA" id="ARBA00023163"/>
    </source>
</evidence>
<keyword evidence="4" id="KW-1277">Toxin-antitoxin system</keyword>
<dbReference type="AlphaFoldDB" id="A0A1S1HUI5"/>
<evidence type="ECO:0000256" key="8">
    <source>
        <dbReference type="ARBA" id="ARBA00033135"/>
    </source>
</evidence>
<evidence type="ECO:0000313" key="10">
    <source>
        <dbReference type="Proteomes" id="UP000179588"/>
    </source>
</evidence>
<proteinExistence type="inferred from homology"/>
<evidence type="ECO:0000256" key="7">
    <source>
        <dbReference type="ARBA" id="ARBA00029628"/>
    </source>
</evidence>